<proteinExistence type="predicted"/>
<protein>
    <submittedName>
        <fullName evidence="1">Uncharacterized protein</fullName>
    </submittedName>
</protein>
<reference evidence="1" key="1">
    <citation type="submission" date="2014-11" db="EMBL/GenBank/DDBJ databases">
        <authorList>
            <person name="Amaro Gonzalez C."/>
        </authorList>
    </citation>
    <scope>NUCLEOTIDE SEQUENCE</scope>
</reference>
<organism evidence="1">
    <name type="scientific">Anguilla anguilla</name>
    <name type="common">European freshwater eel</name>
    <name type="synonym">Muraena anguilla</name>
    <dbReference type="NCBI Taxonomy" id="7936"/>
    <lineage>
        <taxon>Eukaryota</taxon>
        <taxon>Metazoa</taxon>
        <taxon>Chordata</taxon>
        <taxon>Craniata</taxon>
        <taxon>Vertebrata</taxon>
        <taxon>Euteleostomi</taxon>
        <taxon>Actinopterygii</taxon>
        <taxon>Neopterygii</taxon>
        <taxon>Teleostei</taxon>
        <taxon>Anguilliformes</taxon>
        <taxon>Anguillidae</taxon>
        <taxon>Anguilla</taxon>
    </lineage>
</organism>
<evidence type="ECO:0000313" key="1">
    <source>
        <dbReference type="EMBL" id="JAH19508.1"/>
    </source>
</evidence>
<name>A0A0E9QTT0_ANGAN</name>
<dbReference type="AlphaFoldDB" id="A0A0E9QTT0"/>
<dbReference type="EMBL" id="GBXM01089069">
    <property type="protein sequence ID" value="JAH19508.1"/>
    <property type="molecule type" value="Transcribed_RNA"/>
</dbReference>
<sequence length="27" mass="3220">MKYRRACPKRLCHDELLRNAEKNTGTD</sequence>
<reference evidence="1" key="2">
    <citation type="journal article" date="2015" name="Fish Shellfish Immunol.">
        <title>Early steps in the European eel (Anguilla anguilla)-Vibrio vulnificus interaction in the gills: Role of the RtxA13 toxin.</title>
        <authorList>
            <person name="Callol A."/>
            <person name="Pajuelo D."/>
            <person name="Ebbesson L."/>
            <person name="Teles M."/>
            <person name="MacKenzie S."/>
            <person name="Amaro C."/>
        </authorList>
    </citation>
    <scope>NUCLEOTIDE SEQUENCE</scope>
</reference>
<accession>A0A0E9QTT0</accession>